<comment type="caution">
    <text evidence="2">The sequence shown here is derived from an EMBL/GenBank/DDBJ whole genome shotgun (WGS) entry which is preliminary data.</text>
</comment>
<sequence length="353" mass="38270">MRILMWHVHGGWTDSFVRGSHEILFPTTPARDGWGLGRGGRDWPASAREVDPSSLHETHVDLVLLQRVAEIEEAERLLGRRLGSDVPAVFLEHNTPRGAPTETVHALADRDDIPVIHVTRFNALMWDTGSAPTTVVEHGVPDPGALYTGEVASFGAVINEPVRRGRITGTDLLPAFAEVAPVEVFGMGTDLLPGAFPDLGERLVPRGDLPTARMHPELARLRAYVHPHRWTSLGLSLLEAMHMGVPVLVLDATEASRAVPPDAGAISSDPADLVRTARLLAADLGEAARRGRVAREAALARYSLGRFLRDMDTVLHDAVDAAAARRSRRAPAASGSPTPPHHPHHPLDERTTR</sequence>
<dbReference type="Pfam" id="PF13692">
    <property type="entry name" value="Glyco_trans_1_4"/>
    <property type="match status" value="1"/>
</dbReference>
<proteinExistence type="predicted"/>
<reference evidence="2 3" key="1">
    <citation type="submission" date="2016-01" db="EMBL/GenBank/DDBJ databases">
        <title>Draft genome sequence of Clavibacter michiganensis subsp. tessellarius DOAB 609.</title>
        <authorList>
            <person name="Tambong J.T."/>
        </authorList>
    </citation>
    <scope>NUCLEOTIDE SEQUENCE [LARGE SCALE GENOMIC DNA]</scope>
    <source>
        <strain evidence="2 3">DOAB 609</strain>
    </source>
</reference>
<gene>
    <name evidence="2" type="ORF">AWH51_10145</name>
</gene>
<dbReference type="Proteomes" id="UP000076218">
    <property type="component" value="Unassembled WGS sequence"/>
</dbReference>
<dbReference type="STRING" id="31965.AWH51_10145"/>
<evidence type="ECO:0000313" key="3">
    <source>
        <dbReference type="Proteomes" id="UP000076218"/>
    </source>
</evidence>
<keyword evidence="2" id="KW-0808">Transferase</keyword>
<evidence type="ECO:0000256" key="1">
    <source>
        <dbReference type="SAM" id="MobiDB-lite"/>
    </source>
</evidence>
<name>A0A154V1F3_9MICO</name>
<dbReference type="AlphaFoldDB" id="A0A154V1F3"/>
<dbReference type="GO" id="GO:0016740">
    <property type="term" value="F:transferase activity"/>
    <property type="evidence" value="ECO:0007669"/>
    <property type="project" value="UniProtKB-KW"/>
</dbReference>
<dbReference type="SUPFAM" id="SSF53756">
    <property type="entry name" value="UDP-Glycosyltransferase/glycogen phosphorylase"/>
    <property type="match status" value="1"/>
</dbReference>
<dbReference type="EMBL" id="LQXA01000030">
    <property type="protein sequence ID" value="KZC95127.1"/>
    <property type="molecule type" value="Genomic_DNA"/>
</dbReference>
<dbReference type="RefSeq" id="WP_063071606.1">
    <property type="nucleotide sequence ID" value="NZ_LQXA01000030.1"/>
</dbReference>
<evidence type="ECO:0000313" key="2">
    <source>
        <dbReference type="EMBL" id="KZC95127.1"/>
    </source>
</evidence>
<feature type="region of interest" description="Disordered" evidence="1">
    <location>
        <begin position="322"/>
        <end position="353"/>
    </location>
</feature>
<organism evidence="2 3">
    <name type="scientific">Clavibacter tessellarius</name>
    <dbReference type="NCBI Taxonomy" id="31965"/>
    <lineage>
        <taxon>Bacteria</taxon>
        <taxon>Bacillati</taxon>
        <taxon>Actinomycetota</taxon>
        <taxon>Actinomycetes</taxon>
        <taxon>Micrococcales</taxon>
        <taxon>Microbacteriaceae</taxon>
        <taxon>Clavibacter</taxon>
    </lineage>
</organism>
<protein>
    <submittedName>
        <fullName evidence="2">Glycosyl transferase</fullName>
    </submittedName>
</protein>
<dbReference type="OrthoDB" id="9794513at2"/>
<accession>A0A154V1F3</accession>
<dbReference type="Gene3D" id="3.40.50.2000">
    <property type="entry name" value="Glycogen Phosphorylase B"/>
    <property type="match status" value="1"/>
</dbReference>